<dbReference type="Gene3D" id="3.40.190.10">
    <property type="entry name" value="Periplasmic binding protein-like II"/>
    <property type="match status" value="2"/>
</dbReference>
<dbReference type="InterPro" id="IPR001320">
    <property type="entry name" value="Iontro_rcpt_C"/>
</dbReference>
<dbReference type="GO" id="GO:0030313">
    <property type="term" value="C:cell envelope"/>
    <property type="evidence" value="ECO:0007669"/>
    <property type="project" value="UniProtKB-SubCell"/>
</dbReference>
<keyword evidence="5" id="KW-0449">Lipoprotein</keyword>
<dbReference type="EMBL" id="SLVV01000011">
    <property type="protein sequence ID" value="TCN22421.1"/>
    <property type="molecule type" value="Genomic_DNA"/>
</dbReference>
<comment type="subcellular location">
    <subcellularLocation>
        <location evidence="1">Cell envelope</location>
    </subcellularLocation>
</comment>
<reference evidence="10 11" key="1">
    <citation type="journal article" date="2015" name="Stand. Genomic Sci.">
        <title>Genomic Encyclopedia of Bacterial and Archaeal Type Strains, Phase III: the genomes of soil and plant-associated and newly described type strains.</title>
        <authorList>
            <person name="Whitman W.B."/>
            <person name="Woyke T."/>
            <person name="Klenk H.P."/>
            <person name="Zhou Y."/>
            <person name="Lilburn T.G."/>
            <person name="Beck B.J."/>
            <person name="De Vos P."/>
            <person name="Vandamme P."/>
            <person name="Eisen J.A."/>
            <person name="Garrity G."/>
            <person name="Hugenholtz P."/>
            <person name="Kyrpides N.C."/>
        </authorList>
    </citation>
    <scope>NUCLEOTIDE SEQUENCE [LARGE SCALE GENOMIC DNA]</scope>
    <source>
        <strain evidence="10 11">CV53</strain>
    </source>
</reference>
<keyword evidence="3 7" id="KW-0732">Signal</keyword>
<evidence type="ECO:0000256" key="6">
    <source>
        <dbReference type="RuleBase" id="RU003744"/>
    </source>
</evidence>
<evidence type="ECO:0000256" key="5">
    <source>
        <dbReference type="ARBA" id="ARBA00023288"/>
    </source>
</evidence>
<dbReference type="SMART" id="SM00062">
    <property type="entry name" value="PBPb"/>
    <property type="match status" value="1"/>
</dbReference>
<evidence type="ECO:0000256" key="1">
    <source>
        <dbReference type="ARBA" id="ARBA00004196"/>
    </source>
</evidence>
<dbReference type="InterPro" id="IPR018313">
    <property type="entry name" value="SBP_3_CS"/>
</dbReference>
<evidence type="ECO:0000256" key="7">
    <source>
        <dbReference type="SAM" id="SignalP"/>
    </source>
</evidence>
<dbReference type="Pfam" id="PF00497">
    <property type="entry name" value="SBP_bac_3"/>
    <property type="match status" value="1"/>
</dbReference>
<organism evidence="10 11">
    <name type="scientific">Mesobacillus foraminis</name>
    <dbReference type="NCBI Taxonomy" id="279826"/>
    <lineage>
        <taxon>Bacteria</taxon>
        <taxon>Bacillati</taxon>
        <taxon>Bacillota</taxon>
        <taxon>Bacilli</taxon>
        <taxon>Bacillales</taxon>
        <taxon>Bacillaceae</taxon>
        <taxon>Mesobacillus</taxon>
    </lineage>
</organism>
<protein>
    <submittedName>
        <fullName evidence="10">Polar amino acid transport system substrate-binding protein</fullName>
    </submittedName>
</protein>
<dbReference type="CDD" id="cd13624">
    <property type="entry name" value="PBP2_Arg_Lys_His"/>
    <property type="match status" value="1"/>
</dbReference>
<dbReference type="PANTHER" id="PTHR35936">
    <property type="entry name" value="MEMBRANE-BOUND LYTIC MUREIN TRANSGLYCOSYLASE F"/>
    <property type="match status" value="1"/>
</dbReference>
<dbReference type="PROSITE" id="PS01039">
    <property type="entry name" value="SBP_BACTERIAL_3"/>
    <property type="match status" value="1"/>
</dbReference>
<dbReference type="PROSITE" id="PS51257">
    <property type="entry name" value="PROKAR_LIPOPROTEIN"/>
    <property type="match status" value="1"/>
</dbReference>
<comment type="caution">
    <text evidence="10">The sequence shown here is derived from an EMBL/GenBank/DDBJ whole genome shotgun (WGS) entry which is preliminary data.</text>
</comment>
<keyword evidence="11" id="KW-1185">Reference proteome</keyword>
<evidence type="ECO:0000259" key="8">
    <source>
        <dbReference type="SMART" id="SM00062"/>
    </source>
</evidence>
<name>A0A4R2B6V1_9BACI</name>
<evidence type="ECO:0000259" key="9">
    <source>
        <dbReference type="SMART" id="SM00079"/>
    </source>
</evidence>
<dbReference type="InterPro" id="IPR001638">
    <property type="entry name" value="Solute-binding_3/MltF_N"/>
</dbReference>
<proteinExistence type="inferred from homology"/>
<dbReference type="SUPFAM" id="SSF53850">
    <property type="entry name" value="Periplasmic binding protein-like II"/>
    <property type="match status" value="1"/>
</dbReference>
<evidence type="ECO:0000313" key="10">
    <source>
        <dbReference type="EMBL" id="TCN22421.1"/>
    </source>
</evidence>
<dbReference type="GO" id="GO:0016020">
    <property type="term" value="C:membrane"/>
    <property type="evidence" value="ECO:0007669"/>
    <property type="project" value="InterPro"/>
</dbReference>
<evidence type="ECO:0000256" key="3">
    <source>
        <dbReference type="ARBA" id="ARBA00022729"/>
    </source>
</evidence>
<sequence length="276" mass="30663">MKKKKWLPMLSLMFVFALFLTACGSSSSQESSGEAETEEKEEKKTLRVVTDAAYAPMEYQDKGEVVGFDIDFVKAVAKEAGYEVKVDHVGWDPIFVEIEGERADLAVSSITINDERKQSYDFSVPYFQSTNKILTPEGSDIKSAEDLKGKKVAVQNGTTGQAAMDALLGKNHKDIKKFEDNNLAIMEMESGGAAAVVADNVVVEEYAKNNPDKKLTVIEDADFDSEFYGLLFPKGSDLPEEFNKAINSILDDGTYTEIYKKWFGTEPNIDVLKEQQ</sequence>
<evidence type="ECO:0000256" key="2">
    <source>
        <dbReference type="ARBA" id="ARBA00010333"/>
    </source>
</evidence>
<gene>
    <name evidence="10" type="ORF">EV146_111264</name>
</gene>
<dbReference type="SMART" id="SM00079">
    <property type="entry name" value="PBPe"/>
    <property type="match status" value="1"/>
</dbReference>
<feature type="chain" id="PRO_5039434033" evidence="7">
    <location>
        <begin position="23"/>
        <end position="276"/>
    </location>
</feature>
<dbReference type="Proteomes" id="UP000295689">
    <property type="component" value="Unassembled WGS sequence"/>
</dbReference>
<dbReference type="GO" id="GO:0015276">
    <property type="term" value="F:ligand-gated monoatomic ion channel activity"/>
    <property type="evidence" value="ECO:0007669"/>
    <property type="project" value="InterPro"/>
</dbReference>
<feature type="signal peptide" evidence="7">
    <location>
        <begin position="1"/>
        <end position="22"/>
    </location>
</feature>
<comment type="similarity">
    <text evidence="2 6">Belongs to the bacterial solute-binding protein 3 family.</text>
</comment>
<feature type="domain" description="Ionotropic glutamate receptor C-terminal" evidence="9">
    <location>
        <begin position="45"/>
        <end position="265"/>
    </location>
</feature>
<evidence type="ECO:0000313" key="11">
    <source>
        <dbReference type="Proteomes" id="UP000295689"/>
    </source>
</evidence>
<accession>A0A4R2B6V1</accession>
<dbReference type="AlphaFoldDB" id="A0A4R2B6V1"/>
<evidence type="ECO:0000256" key="4">
    <source>
        <dbReference type="ARBA" id="ARBA00023139"/>
    </source>
</evidence>
<feature type="domain" description="Solute-binding protein family 3/N-terminal" evidence="8">
    <location>
        <begin position="45"/>
        <end position="266"/>
    </location>
</feature>
<dbReference type="PANTHER" id="PTHR35936:SF17">
    <property type="entry name" value="ARGININE-BINDING EXTRACELLULAR PROTEIN ARTP"/>
    <property type="match status" value="1"/>
</dbReference>
<keyword evidence="4" id="KW-0564">Palmitate</keyword>